<dbReference type="Gene3D" id="1.10.357.10">
    <property type="entry name" value="Tetracycline Repressor, domain 2"/>
    <property type="match status" value="1"/>
</dbReference>
<dbReference type="InterPro" id="IPR050109">
    <property type="entry name" value="HTH-type_TetR-like_transc_reg"/>
</dbReference>
<feature type="transmembrane region" description="Helical" evidence="3">
    <location>
        <begin position="152"/>
        <end position="170"/>
    </location>
</feature>
<sequence length="205" mass="24274">MSDNNQETEEQIFEAASRVFQQKGYAGARMQEIADEAEINKSMLHYYFRSKDKLFQKVYQREVSRFFPVIFSVLGAEASFDEKIEQLIDTYYSFLDDNPRIAQFIIYEMNQNPDRFRKFIKEKDIHPPKAFEKQIKEEVQAGRMDEVEPRQLLVSIVGIILFPFIAQTMVEALFEFDEQDFGAFLKKRKAFLTEFILNGINYKRP</sequence>
<dbReference type="EMBL" id="JAGGJA010000008">
    <property type="protein sequence ID" value="MCW9707738.1"/>
    <property type="molecule type" value="Genomic_DNA"/>
</dbReference>
<dbReference type="PROSITE" id="PS50977">
    <property type="entry name" value="HTH_TETR_2"/>
    <property type="match status" value="1"/>
</dbReference>
<evidence type="ECO:0000313" key="6">
    <source>
        <dbReference type="Proteomes" id="UP001207918"/>
    </source>
</evidence>
<keyword evidence="3" id="KW-0812">Transmembrane</keyword>
<dbReference type="InterPro" id="IPR001647">
    <property type="entry name" value="HTH_TetR"/>
</dbReference>
<evidence type="ECO:0000259" key="4">
    <source>
        <dbReference type="PROSITE" id="PS50977"/>
    </source>
</evidence>
<evidence type="ECO:0000256" key="2">
    <source>
        <dbReference type="PROSITE-ProRule" id="PRU00335"/>
    </source>
</evidence>
<evidence type="ECO:0000256" key="3">
    <source>
        <dbReference type="SAM" id="Phobius"/>
    </source>
</evidence>
<keyword evidence="3" id="KW-1133">Transmembrane helix</keyword>
<feature type="domain" description="HTH tetR-type" evidence="4">
    <location>
        <begin position="6"/>
        <end position="66"/>
    </location>
</feature>
<dbReference type="InterPro" id="IPR036271">
    <property type="entry name" value="Tet_transcr_reg_TetR-rel_C_sf"/>
</dbReference>
<evidence type="ECO:0000256" key="1">
    <source>
        <dbReference type="ARBA" id="ARBA00023125"/>
    </source>
</evidence>
<comment type="caution">
    <text evidence="5">The sequence shown here is derived from an EMBL/GenBank/DDBJ whole genome shotgun (WGS) entry which is preliminary data.</text>
</comment>
<proteinExistence type="predicted"/>
<dbReference type="SUPFAM" id="SSF46689">
    <property type="entry name" value="Homeodomain-like"/>
    <property type="match status" value="1"/>
</dbReference>
<dbReference type="SUPFAM" id="SSF48498">
    <property type="entry name" value="Tetracyclin repressor-like, C-terminal domain"/>
    <property type="match status" value="1"/>
</dbReference>
<dbReference type="Proteomes" id="UP001207918">
    <property type="component" value="Unassembled WGS sequence"/>
</dbReference>
<evidence type="ECO:0000313" key="5">
    <source>
        <dbReference type="EMBL" id="MCW9707738.1"/>
    </source>
</evidence>
<dbReference type="PANTHER" id="PTHR30328:SF54">
    <property type="entry name" value="HTH-TYPE TRANSCRIPTIONAL REPRESSOR SCO4008"/>
    <property type="match status" value="1"/>
</dbReference>
<keyword evidence="3" id="KW-0472">Membrane</keyword>
<dbReference type="PRINTS" id="PR00455">
    <property type="entry name" value="HTHTETR"/>
</dbReference>
<reference evidence="5 6" key="1">
    <citation type="submission" date="2021-03" db="EMBL/GenBank/DDBJ databases">
        <title>Aliifodinibius sp. nov., a new bacterium isolated from saline soil.</title>
        <authorList>
            <person name="Galisteo C."/>
            <person name="De La Haba R."/>
            <person name="Sanchez-Porro C."/>
            <person name="Ventosa A."/>
        </authorList>
    </citation>
    <scope>NUCLEOTIDE SEQUENCE [LARGE SCALE GENOMIC DNA]</scope>
    <source>
        <strain evidence="5 6">1BSP15-2V2</strain>
    </source>
</reference>
<accession>A0ABT3PPF6</accession>
<name>A0ABT3PPF6_9BACT</name>
<dbReference type="RefSeq" id="WP_265766528.1">
    <property type="nucleotide sequence ID" value="NZ_JAGGJA010000008.1"/>
</dbReference>
<dbReference type="PANTHER" id="PTHR30328">
    <property type="entry name" value="TRANSCRIPTIONAL REPRESSOR"/>
    <property type="match status" value="1"/>
</dbReference>
<dbReference type="Pfam" id="PF00440">
    <property type="entry name" value="TetR_N"/>
    <property type="match status" value="1"/>
</dbReference>
<feature type="DNA-binding region" description="H-T-H motif" evidence="2">
    <location>
        <begin position="29"/>
        <end position="48"/>
    </location>
</feature>
<gene>
    <name evidence="5" type="ORF">J6I44_12795</name>
</gene>
<dbReference type="InterPro" id="IPR009057">
    <property type="entry name" value="Homeodomain-like_sf"/>
</dbReference>
<keyword evidence="1 2" id="KW-0238">DNA-binding</keyword>
<organism evidence="5 6">
    <name type="scientific">Fodinibius salsisoli</name>
    <dbReference type="NCBI Taxonomy" id="2820877"/>
    <lineage>
        <taxon>Bacteria</taxon>
        <taxon>Pseudomonadati</taxon>
        <taxon>Balneolota</taxon>
        <taxon>Balneolia</taxon>
        <taxon>Balneolales</taxon>
        <taxon>Balneolaceae</taxon>
        <taxon>Fodinibius</taxon>
    </lineage>
</organism>
<protein>
    <submittedName>
        <fullName evidence="5">TetR/AcrR family transcriptional regulator</fullName>
    </submittedName>
</protein>
<keyword evidence="6" id="KW-1185">Reference proteome</keyword>